<evidence type="ECO:0000256" key="3">
    <source>
        <dbReference type="SAM" id="MobiDB-lite"/>
    </source>
</evidence>
<feature type="region of interest" description="Disordered" evidence="3">
    <location>
        <begin position="1"/>
        <end position="33"/>
    </location>
</feature>
<dbReference type="PANTHER" id="PTHR30055:SF237">
    <property type="entry name" value="TRANSCRIPTIONAL REPRESSOR MCE3R"/>
    <property type="match status" value="1"/>
</dbReference>
<dbReference type="Proteomes" id="UP000467636">
    <property type="component" value="Chromosome"/>
</dbReference>
<feature type="domain" description="HTH tetR-type" evidence="4">
    <location>
        <begin position="36"/>
        <end position="96"/>
    </location>
</feature>
<dbReference type="SUPFAM" id="SSF46689">
    <property type="entry name" value="Homeodomain-like"/>
    <property type="match status" value="2"/>
</dbReference>
<feature type="domain" description="HTH tetR-type" evidence="4">
    <location>
        <begin position="238"/>
        <end position="298"/>
    </location>
</feature>
<feature type="DNA-binding region" description="H-T-H motif" evidence="2">
    <location>
        <begin position="59"/>
        <end position="78"/>
    </location>
</feature>
<evidence type="ECO:0000313" key="5">
    <source>
        <dbReference type="EMBL" id="BBX23817.1"/>
    </source>
</evidence>
<dbReference type="PRINTS" id="PR00455">
    <property type="entry name" value="HTHTETR"/>
</dbReference>
<dbReference type="InterPro" id="IPR050109">
    <property type="entry name" value="HTH-type_TetR-like_transc_reg"/>
</dbReference>
<organism evidence="5 6">
    <name type="scientific">Mycolicibacter terrae</name>
    <dbReference type="NCBI Taxonomy" id="1788"/>
    <lineage>
        <taxon>Bacteria</taxon>
        <taxon>Bacillati</taxon>
        <taxon>Actinomycetota</taxon>
        <taxon>Actinomycetes</taxon>
        <taxon>Mycobacteriales</taxon>
        <taxon>Mycobacteriaceae</taxon>
        <taxon>Mycolicibacter</taxon>
    </lineage>
</organism>
<dbReference type="GO" id="GO:0000976">
    <property type="term" value="F:transcription cis-regulatory region binding"/>
    <property type="evidence" value="ECO:0007669"/>
    <property type="project" value="TreeGrafter"/>
</dbReference>
<evidence type="ECO:0000313" key="6">
    <source>
        <dbReference type="Proteomes" id="UP000467636"/>
    </source>
</evidence>
<dbReference type="Gene3D" id="1.10.10.60">
    <property type="entry name" value="Homeodomain-like"/>
    <property type="match status" value="2"/>
</dbReference>
<dbReference type="GO" id="GO:0003700">
    <property type="term" value="F:DNA-binding transcription factor activity"/>
    <property type="evidence" value="ECO:0007669"/>
    <property type="project" value="TreeGrafter"/>
</dbReference>
<gene>
    <name evidence="5" type="ORF">MTER_32280</name>
</gene>
<dbReference type="PANTHER" id="PTHR30055">
    <property type="entry name" value="HTH-TYPE TRANSCRIPTIONAL REGULATOR RUTR"/>
    <property type="match status" value="1"/>
</dbReference>
<protein>
    <submittedName>
        <fullName evidence="5">TetR family transcriptional regulator</fullName>
    </submittedName>
</protein>
<feature type="DNA-binding region" description="H-T-H motif" evidence="2">
    <location>
        <begin position="261"/>
        <end position="280"/>
    </location>
</feature>
<evidence type="ECO:0000256" key="1">
    <source>
        <dbReference type="ARBA" id="ARBA00023125"/>
    </source>
</evidence>
<keyword evidence="1 2" id="KW-0238">DNA-binding</keyword>
<name>A0AAD1MGN1_9MYCO</name>
<reference evidence="5 6" key="1">
    <citation type="journal article" date="2019" name="Emerg. Microbes Infect.">
        <title>Comprehensive subspecies identification of 175 nontuberculous mycobacteria species based on 7547 genomic profiles.</title>
        <authorList>
            <person name="Matsumoto Y."/>
            <person name="Kinjo T."/>
            <person name="Motooka D."/>
            <person name="Nabeya D."/>
            <person name="Jung N."/>
            <person name="Uechi K."/>
            <person name="Horii T."/>
            <person name="Iida T."/>
            <person name="Fujita J."/>
            <person name="Nakamura S."/>
        </authorList>
    </citation>
    <scope>NUCLEOTIDE SEQUENCE [LARGE SCALE GENOMIC DNA]</scope>
    <source>
        <strain evidence="5 6">JCM 12143</strain>
    </source>
</reference>
<dbReference type="Pfam" id="PF00440">
    <property type="entry name" value="TetR_N"/>
    <property type="match status" value="2"/>
</dbReference>
<evidence type="ECO:0000256" key="2">
    <source>
        <dbReference type="PROSITE-ProRule" id="PRU00335"/>
    </source>
</evidence>
<evidence type="ECO:0000259" key="4">
    <source>
        <dbReference type="PROSITE" id="PS50977"/>
    </source>
</evidence>
<sequence>MWLTYGVPGGTVNNAGRPVSTGGGSAATTAVRRRPKDRKVQIVRAAARAFSDRGYHGVGVDEIAAEVGISGPALYRHFANKYALLVATAEYAVQTLLTAARSADDPGRPAPERLRAIIDLLIETTIGTRHEGAFYRWERRYLQPADRKRIRESYDALNAAIAEPLVAMRPGLPAADATILAVAALSVIGSISAHRTRLAAPALHALLGDLCWSVLTTELPPAPRHAAPRRSERGLPSTSKRERLLTEAIRVFGQRGFYEASIEEIGSAAGLNGSSAYRYYPSKAALLAAAFQRAGDRVLLVITDALAESSNPREAATRIAERYTALSFAAPDLINIYFAEFANLPERDRVHLRGLQRQNVNEWAHLLCQVGSAETEAVFRVHAALAVVVDIGRLVNFDDTGEQRCRVNTLMTAVLFGGEHR</sequence>
<dbReference type="AlphaFoldDB" id="A0AAD1MGN1"/>
<dbReference type="PROSITE" id="PS50977">
    <property type="entry name" value="HTH_TETR_2"/>
    <property type="match status" value="2"/>
</dbReference>
<keyword evidence="6" id="KW-1185">Reference proteome</keyword>
<dbReference type="EMBL" id="AP022564">
    <property type="protein sequence ID" value="BBX23817.1"/>
    <property type="molecule type" value="Genomic_DNA"/>
</dbReference>
<proteinExistence type="predicted"/>
<dbReference type="InterPro" id="IPR009057">
    <property type="entry name" value="Homeodomain-like_sf"/>
</dbReference>
<dbReference type="InterPro" id="IPR001647">
    <property type="entry name" value="HTH_TetR"/>
</dbReference>
<accession>A0AAD1MGN1</accession>
<dbReference type="Gene3D" id="1.10.357.10">
    <property type="entry name" value="Tetracycline Repressor, domain 2"/>
    <property type="match status" value="2"/>
</dbReference>